<reference evidence="3 4" key="1">
    <citation type="submission" date="2018-03" db="EMBL/GenBank/DDBJ databases">
        <authorList>
            <person name="Fogelqvist J."/>
        </authorList>
    </citation>
    <scope>NUCLEOTIDE SEQUENCE [LARGE SCALE GENOMIC DNA]</scope>
</reference>
<gene>
    <name evidence="3" type="ORF">PLBR_LOCUS368</name>
</gene>
<sequence length="169" mass="19166">MSLDRPSCGQPMRRPGLGSEDSRGRVTLTRDRIEFIEKPMEVTVKVLVCRMHIRTEFGNVRLPETLRYTSRASIIGQCIFRNKAIDASYMQKAEDVRVGMAGPNPDQVMGRGLYEAMDVICQTASQIHINPAMRSLQRLTMTFIPFRTWLSKLVVVLATIAVYVTAFIR</sequence>
<evidence type="ECO:0000313" key="3">
    <source>
        <dbReference type="EMBL" id="SPQ93153.1"/>
    </source>
</evidence>
<accession>A0A3P3XZ49</accession>
<feature type="region of interest" description="Disordered" evidence="1">
    <location>
        <begin position="1"/>
        <end position="24"/>
    </location>
</feature>
<keyword evidence="2" id="KW-0812">Transmembrane</keyword>
<feature type="transmembrane region" description="Helical" evidence="2">
    <location>
        <begin position="149"/>
        <end position="168"/>
    </location>
</feature>
<protein>
    <submittedName>
        <fullName evidence="3">Uncharacterized protein</fullName>
    </submittedName>
</protein>
<geneLocation type="mitochondrion" evidence="3"/>
<dbReference type="EMBL" id="OVEO01000001">
    <property type="protein sequence ID" value="SPQ93153.1"/>
    <property type="molecule type" value="Genomic_DNA"/>
</dbReference>
<dbReference type="Proteomes" id="UP000290189">
    <property type="component" value="Unassembled WGS sequence"/>
</dbReference>
<keyword evidence="2" id="KW-1133">Transmembrane helix</keyword>
<organism evidence="3 4">
    <name type="scientific">Plasmodiophora brassicae</name>
    <name type="common">Clubroot disease agent</name>
    <dbReference type="NCBI Taxonomy" id="37360"/>
    <lineage>
        <taxon>Eukaryota</taxon>
        <taxon>Sar</taxon>
        <taxon>Rhizaria</taxon>
        <taxon>Endomyxa</taxon>
        <taxon>Phytomyxea</taxon>
        <taxon>Plasmodiophorida</taxon>
        <taxon>Plasmodiophoridae</taxon>
        <taxon>Plasmodiophora</taxon>
    </lineage>
</organism>
<evidence type="ECO:0000256" key="2">
    <source>
        <dbReference type="SAM" id="Phobius"/>
    </source>
</evidence>
<keyword evidence="3" id="KW-0496">Mitochondrion</keyword>
<proteinExistence type="predicted"/>
<evidence type="ECO:0000256" key="1">
    <source>
        <dbReference type="SAM" id="MobiDB-lite"/>
    </source>
</evidence>
<keyword evidence="2" id="KW-0472">Membrane</keyword>
<evidence type="ECO:0000313" key="4">
    <source>
        <dbReference type="Proteomes" id="UP000290189"/>
    </source>
</evidence>
<dbReference type="AlphaFoldDB" id="A0A3P3XZ49"/>
<name>A0A3P3XZ49_PLABS</name>